<name>A0ABR7BX05_9BACE</name>
<proteinExistence type="predicted"/>
<dbReference type="Pfam" id="PF15892">
    <property type="entry name" value="BNR_4"/>
    <property type="match status" value="1"/>
</dbReference>
<reference evidence="1 2" key="1">
    <citation type="submission" date="2020-08" db="EMBL/GenBank/DDBJ databases">
        <title>Genome public.</title>
        <authorList>
            <person name="Liu C."/>
            <person name="Sun Q."/>
        </authorList>
    </citation>
    <scope>NUCLEOTIDE SEQUENCE [LARGE SCALE GENOMIC DNA]</scope>
    <source>
        <strain evidence="1 2">NSJ-21</strain>
    </source>
</reference>
<organism evidence="1 2">
    <name type="scientific">Bacteroides parvus</name>
    <dbReference type="NCBI Taxonomy" id="2763025"/>
    <lineage>
        <taxon>Bacteria</taxon>
        <taxon>Pseudomonadati</taxon>
        <taxon>Bacteroidota</taxon>
        <taxon>Bacteroidia</taxon>
        <taxon>Bacteroidales</taxon>
        <taxon>Bacteroidaceae</taxon>
        <taxon>Bacteroides</taxon>
    </lineage>
</organism>
<evidence type="ECO:0000313" key="1">
    <source>
        <dbReference type="EMBL" id="MBC5589880.1"/>
    </source>
</evidence>
<dbReference type="Proteomes" id="UP000600230">
    <property type="component" value="Unassembled WGS sequence"/>
</dbReference>
<gene>
    <name evidence="1" type="ORF">H8S53_01160</name>
</gene>
<evidence type="ECO:0000313" key="2">
    <source>
        <dbReference type="Proteomes" id="UP000600230"/>
    </source>
</evidence>
<sequence length="443" mass="50793">MKILYSILFILCLVSCQNLSRIKERKIDVAKVVSDFPVDFSLLTYNEMQFVAYYDTAHRMTVASRHLGEDKWVYKVLDSSIGWDSHNNITMKVDKEGYLHLSGNMHVSPLVYYRTESPLDITTLKRIDYMTGENERYTTYPQFMDGPEGKLIFHYRDGGSGNGNEIYNVYDYNTQTWSKLLDCPLTDGEGLMNAYMDGPTLGPDEYYHLLWVWRDTYDCSTNHHLSYAKSKDLVHWVNIADKSVELPITISDTCTWVDPIPVKGGIINGAAKMGFDSNNNLLITYHKYDEAGNTQGYITRYENNGWKIVPLSKWNYRWNFQGGGSIGKGYVVIGAPFCQDLGVLKINFEHIKEGKGYWLVDEKTLSPMQEYVTGKSEGYGPTTETEVPLVMNKCIVPDAGNRKTADCQYFLEWYSFPANRDTIRTTVKAVPSMLQVVERKLKW</sequence>
<accession>A0ABR7BX05</accession>
<keyword evidence="2" id="KW-1185">Reference proteome</keyword>
<protein>
    <submittedName>
        <fullName evidence="1">BNR-4 repeat-containing protein</fullName>
    </submittedName>
</protein>
<comment type="caution">
    <text evidence="1">The sequence shown here is derived from an EMBL/GenBank/DDBJ whole genome shotgun (WGS) entry which is preliminary data.</text>
</comment>
<dbReference type="RefSeq" id="WP_181757308.1">
    <property type="nucleotide sequence ID" value="NZ_JACOOG010000001.1"/>
</dbReference>
<dbReference type="EMBL" id="JACOOG010000001">
    <property type="protein sequence ID" value="MBC5589880.1"/>
    <property type="molecule type" value="Genomic_DNA"/>
</dbReference>